<proteinExistence type="predicted"/>
<sequence>MTPPPARIDVTRGQIVRIMVRSDATDVAHVHGYDKAAYLEPNKPGTIAFLADQSGLFAVETHISDLQLLQLAVH</sequence>
<dbReference type="AlphaFoldDB" id="A0A8J3XFR1"/>
<protein>
    <recommendedName>
        <fullName evidence="3">Plastocyanin-like domain-containing protein</fullName>
    </recommendedName>
</protein>
<organism evidence="1 2">
    <name type="scientific">Planotetraspora mira</name>
    <dbReference type="NCBI Taxonomy" id="58121"/>
    <lineage>
        <taxon>Bacteria</taxon>
        <taxon>Bacillati</taxon>
        <taxon>Actinomycetota</taxon>
        <taxon>Actinomycetes</taxon>
        <taxon>Streptosporangiales</taxon>
        <taxon>Streptosporangiaceae</taxon>
        <taxon>Planotetraspora</taxon>
    </lineage>
</organism>
<gene>
    <name evidence="1" type="ORF">Pmi06nite_82000</name>
</gene>
<reference evidence="1 2" key="1">
    <citation type="submission" date="2021-01" db="EMBL/GenBank/DDBJ databases">
        <title>Whole genome shotgun sequence of Planotetraspora mira NBRC 15435.</title>
        <authorList>
            <person name="Komaki H."/>
            <person name="Tamura T."/>
        </authorList>
    </citation>
    <scope>NUCLEOTIDE SEQUENCE [LARGE SCALE GENOMIC DNA]</scope>
    <source>
        <strain evidence="1 2">NBRC 15435</strain>
    </source>
</reference>
<dbReference type="InterPro" id="IPR008972">
    <property type="entry name" value="Cupredoxin"/>
</dbReference>
<dbReference type="EMBL" id="BOOO01000057">
    <property type="protein sequence ID" value="GII34758.1"/>
    <property type="molecule type" value="Genomic_DNA"/>
</dbReference>
<name>A0A8J3XFR1_9ACTN</name>
<accession>A0A8J3XFR1</accession>
<comment type="caution">
    <text evidence="1">The sequence shown here is derived from an EMBL/GenBank/DDBJ whole genome shotgun (WGS) entry which is preliminary data.</text>
</comment>
<dbReference type="SUPFAM" id="SSF49503">
    <property type="entry name" value="Cupredoxins"/>
    <property type="match status" value="1"/>
</dbReference>
<dbReference type="Gene3D" id="2.60.40.420">
    <property type="entry name" value="Cupredoxins - blue copper proteins"/>
    <property type="match status" value="1"/>
</dbReference>
<keyword evidence="2" id="KW-1185">Reference proteome</keyword>
<dbReference type="Proteomes" id="UP000650628">
    <property type="component" value="Unassembled WGS sequence"/>
</dbReference>
<evidence type="ECO:0000313" key="2">
    <source>
        <dbReference type="Proteomes" id="UP000650628"/>
    </source>
</evidence>
<evidence type="ECO:0000313" key="1">
    <source>
        <dbReference type="EMBL" id="GII34758.1"/>
    </source>
</evidence>
<evidence type="ECO:0008006" key="3">
    <source>
        <dbReference type="Google" id="ProtNLM"/>
    </source>
</evidence>